<feature type="non-terminal residue" evidence="2">
    <location>
        <position position="1"/>
    </location>
</feature>
<feature type="domain" description="DUF7932" evidence="1">
    <location>
        <begin position="2"/>
        <end position="80"/>
    </location>
</feature>
<comment type="caution">
    <text evidence="2">The sequence shown here is derived from an EMBL/GenBank/DDBJ whole genome shotgun (WGS) entry which is preliminary data.</text>
</comment>
<feature type="non-terminal residue" evidence="2">
    <location>
        <position position="311"/>
    </location>
</feature>
<keyword evidence="3" id="KW-1185">Reference proteome</keyword>
<accession>A0A9K3D8P5</accession>
<dbReference type="InterPro" id="IPR057692">
    <property type="entry name" value="DUF7932"/>
</dbReference>
<dbReference type="AlphaFoldDB" id="A0A9K3D8P5"/>
<sequence length="311" mass="33089">GVQGYTLYEEGGDGVVEPGSQLSVGDIHTCNAGGLSTPANCRLALSHCTHTGQGVPVHSGGHMPQYILPRMQVQQTLTVNPSNSVPSPSHSFSVPPAAWVPLSLSLPPYMQEVTSQRSHHDCGGGAFSQALSTSVYVSVLGRELMQSRHTVPYTSYWPIRLSSVHQSAVKVGIGIPFSLEYTLENTSSKVIPRPMDSGTTTPLSSTVDYLHPHIDIIIPNSVTLEGHDIIQPQDLGAALERQSTTGGYVCLELTPDATLPVDRQPVSPFVPVWQRAEGGAEADGAFYNLYSGSAASNHYGVLDNLVPVSHG</sequence>
<protein>
    <recommendedName>
        <fullName evidence="1">DUF7932 domain-containing protein</fullName>
    </recommendedName>
</protein>
<evidence type="ECO:0000313" key="2">
    <source>
        <dbReference type="EMBL" id="GIQ91233.1"/>
    </source>
</evidence>
<evidence type="ECO:0000259" key="1">
    <source>
        <dbReference type="Pfam" id="PF25560"/>
    </source>
</evidence>
<gene>
    <name evidence="2" type="ORF">KIPB_014393</name>
</gene>
<dbReference type="Proteomes" id="UP000265618">
    <property type="component" value="Unassembled WGS sequence"/>
</dbReference>
<evidence type="ECO:0000313" key="3">
    <source>
        <dbReference type="Proteomes" id="UP000265618"/>
    </source>
</evidence>
<name>A0A9K3D8P5_9EUKA</name>
<reference evidence="2 3" key="1">
    <citation type="journal article" date="2018" name="PLoS ONE">
        <title>The draft genome of Kipferlia bialata reveals reductive genome evolution in fornicate parasites.</title>
        <authorList>
            <person name="Tanifuji G."/>
            <person name="Takabayashi S."/>
            <person name="Kume K."/>
            <person name="Takagi M."/>
            <person name="Nakayama T."/>
            <person name="Kamikawa R."/>
            <person name="Inagaki Y."/>
            <person name="Hashimoto T."/>
        </authorList>
    </citation>
    <scope>NUCLEOTIDE SEQUENCE [LARGE SCALE GENOMIC DNA]</scope>
    <source>
        <strain evidence="2">NY0173</strain>
    </source>
</reference>
<dbReference type="Pfam" id="PF25560">
    <property type="entry name" value="DUF7932"/>
    <property type="match status" value="1"/>
</dbReference>
<dbReference type="EMBL" id="BDIP01007365">
    <property type="protein sequence ID" value="GIQ91233.1"/>
    <property type="molecule type" value="Genomic_DNA"/>
</dbReference>
<organism evidence="2 3">
    <name type="scientific">Kipferlia bialata</name>
    <dbReference type="NCBI Taxonomy" id="797122"/>
    <lineage>
        <taxon>Eukaryota</taxon>
        <taxon>Metamonada</taxon>
        <taxon>Carpediemonas-like organisms</taxon>
        <taxon>Kipferlia</taxon>
    </lineage>
</organism>
<proteinExistence type="predicted"/>